<dbReference type="PROSITE" id="PS50096">
    <property type="entry name" value="IQ"/>
    <property type="match status" value="3"/>
</dbReference>
<feature type="coiled-coil region" evidence="6">
    <location>
        <begin position="269"/>
        <end position="303"/>
    </location>
</feature>
<dbReference type="PANTHER" id="PTHR13140:SF866">
    <property type="entry name" value="MYOSIN-16"/>
    <property type="match status" value="1"/>
</dbReference>
<dbReference type="Pfam" id="PF00612">
    <property type="entry name" value="IQ"/>
    <property type="match status" value="2"/>
</dbReference>
<dbReference type="GO" id="GO:0030048">
    <property type="term" value="P:actin filament-based movement"/>
    <property type="evidence" value="ECO:0007669"/>
    <property type="project" value="UniProtKB-ARBA"/>
</dbReference>
<dbReference type="GO" id="GO:0007015">
    <property type="term" value="P:actin filament organization"/>
    <property type="evidence" value="ECO:0007669"/>
    <property type="project" value="TreeGrafter"/>
</dbReference>
<keyword evidence="6" id="KW-0175">Coiled coil</keyword>
<gene>
    <name evidence="9" type="ORF">Pyn_19961</name>
</gene>
<evidence type="ECO:0000256" key="4">
    <source>
        <dbReference type="ARBA" id="ARBA00023203"/>
    </source>
</evidence>
<keyword evidence="1" id="KW-0547">Nucleotide-binding</keyword>
<dbReference type="SUPFAM" id="SSF52540">
    <property type="entry name" value="P-loop containing nucleoside triphosphate hydrolases"/>
    <property type="match status" value="1"/>
</dbReference>
<keyword evidence="4 5" id="KW-0009">Actin-binding</keyword>
<evidence type="ECO:0000259" key="8">
    <source>
        <dbReference type="PROSITE" id="PS51456"/>
    </source>
</evidence>
<evidence type="ECO:0000256" key="5">
    <source>
        <dbReference type="PROSITE-ProRule" id="PRU00782"/>
    </source>
</evidence>
<keyword evidence="5" id="KW-0505">Motor protein</keyword>
<feature type="domain" description="Myosin motor" evidence="8">
    <location>
        <begin position="1"/>
        <end position="43"/>
    </location>
</feature>
<dbReference type="GO" id="GO:0005524">
    <property type="term" value="F:ATP binding"/>
    <property type="evidence" value="ECO:0007669"/>
    <property type="project" value="UniProtKB-KW"/>
</dbReference>
<dbReference type="InterPro" id="IPR000048">
    <property type="entry name" value="IQ_motif_EF-hand-BS"/>
</dbReference>
<keyword evidence="5" id="KW-0518">Myosin</keyword>
<dbReference type="AlphaFoldDB" id="A0A314ZI28"/>
<keyword evidence="3" id="KW-0112">Calmodulin-binding</keyword>
<feature type="region of interest" description="Disordered" evidence="7">
    <location>
        <begin position="365"/>
        <end position="401"/>
    </location>
</feature>
<dbReference type="GO" id="GO:0000146">
    <property type="term" value="F:microfilament motor activity"/>
    <property type="evidence" value="ECO:0007669"/>
    <property type="project" value="TreeGrafter"/>
</dbReference>
<evidence type="ECO:0000256" key="7">
    <source>
        <dbReference type="SAM" id="MobiDB-lite"/>
    </source>
</evidence>
<dbReference type="PROSITE" id="PS51456">
    <property type="entry name" value="MYOSIN_MOTOR"/>
    <property type="match status" value="1"/>
</dbReference>
<evidence type="ECO:0000256" key="2">
    <source>
        <dbReference type="ARBA" id="ARBA00022840"/>
    </source>
</evidence>
<evidence type="ECO:0000256" key="6">
    <source>
        <dbReference type="SAM" id="Coils"/>
    </source>
</evidence>
<keyword evidence="2" id="KW-0067">ATP-binding</keyword>
<feature type="compositionally biased region" description="Low complexity" evidence="7">
    <location>
        <begin position="388"/>
        <end position="401"/>
    </location>
</feature>
<dbReference type="EMBL" id="PJQY01000135">
    <property type="protein sequence ID" value="PQQ17787.1"/>
    <property type="molecule type" value="Genomic_DNA"/>
</dbReference>
<dbReference type="SMART" id="SM00015">
    <property type="entry name" value="IQ"/>
    <property type="match status" value="5"/>
</dbReference>
<name>A0A314ZI28_PRUYE</name>
<dbReference type="InterPro" id="IPR027417">
    <property type="entry name" value="P-loop_NTPase"/>
</dbReference>
<evidence type="ECO:0000256" key="1">
    <source>
        <dbReference type="ARBA" id="ARBA00022741"/>
    </source>
</evidence>
<organism evidence="9 10">
    <name type="scientific">Prunus yedoensis var. nudiflora</name>
    <dbReference type="NCBI Taxonomy" id="2094558"/>
    <lineage>
        <taxon>Eukaryota</taxon>
        <taxon>Viridiplantae</taxon>
        <taxon>Streptophyta</taxon>
        <taxon>Embryophyta</taxon>
        <taxon>Tracheophyta</taxon>
        <taxon>Spermatophyta</taxon>
        <taxon>Magnoliopsida</taxon>
        <taxon>eudicotyledons</taxon>
        <taxon>Gunneridae</taxon>
        <taxon>Pentapetalae</taxon>
        <taxon>rosids</taxon>
        <taxon>fabids</taxon>
        <taxon>Rosales</taxon>
        <taxon>Rosaceae</taxon>
        <taxon>Amygdaloideae</taxon>
        <taxon>Amygdaleae</taxon>
        <taxon>Prunus</taxon>
    </lineage>
</organism>
<comment type="similarity">
    <text evidence="5">Belongs to the TRAFAC class myosin-kinesin ATPase superfamily. Myosin family.</text>
</comment>
<dbReference type="OrthoDB" id="1436480at2759"/>
<dbReference type="Gene3D" id="3.30.70.1590">
    <property type="match status" value="1"/>
</dbReference>
<comment type="caution">
    <text evidence="9">The sequence shown here is derived from an EMBL/GenBank/DDBJ whole genome shotgun (WGS) entry which is preliminary data.</text>
</comment>
<protein>
    <recommendedName>
        <fullName evidence="8">Myosin motor domain-containing protein</fullName>
    </recommendedName>
</protein>
<dbReference type="Proteomes" id="UP000250321">
    <property type="component" value="Unassembled WGS sequence"/>
</dbReference>
<proteinExistence type="inferred from homology"/>
<dbReference type="STRING" id="2094558.A0A314ZI28"/>
<evidence type="ECO:0000313" key="10">
    <source>
        <dbReference type="Proteomes" id="UP000250321"/>
    </source>
</evidence>
<sequence>MDFPENEACEKILEKMGLKGYQIGKTKVFLRAGQMAELDAKRTLMLGDSAKVIQRRGRTRITRRKYVSIREASICVQSFCRGELVRKLYKLKKRVNAVVKIQKTARKRLARKDYMKILFSSVVLQTSLRAMVARDELRYRVKTGLRAMAARDAFRYRVNAAVIIQTGLRAMAARDAFRCRVQSKPRVIVQTDLEKAEGEEATNLESSVQANTELEKPKGVEATKLESSMQSNVIKVGETDVSSKILVSQVEIEDITTEIPSPEKNAEKIKILTAEVENLKAMLQAEKQRANECERRYVEARVSSEEGRKKLEETERIVLQLQDSLNRMIYCMSNQVSELKTILSTASKSSSTTAGPFVRHEGFDSISSNSECSSTDSDFTFPAPTPTSANFSSPCTNSSSS</sequence>
<comment type="caution">
    <text evidence="5">Lacks conserved residue(s) required for the propagation of feature annotation.</text>
</comment>
<dbReference type="Gene3D" id="1.20.5.190">
    <property type="match status" value="2"/>
</dbReference>
<dbReference type="InterPro" id="IPR001609">
    <property type="entry name" value="Myosin_head_motor_dom-like"/>
</dbReference>
<accession>A0A314ZI28</accession>
<dbReference type="GO" id="GO:0016459">
    <property type="term" value="C:myosin complex"/>
    <property type="evidence" value="ECO:0007669"/>
    <property type="project" value="UniProtKB-KW"/>
</dbReference>
<evidence type="ECO:0000256" key="3">
    <source>
        <dbReference type="ARBA" id="ARBA00022860"/>
    </source>
</evidence>
<dbReference type="GO" id="GO:0051015">
    <property type="term" value="F:actin filament binding"/>
    <property type="evidence" value="ECO:0007669"/>
    <property type="project" value="TreeGrafter"/>
</dbReference>
<feature type="compositionally biased region" description="Low complexity" evidence="7">
    <location>
        <begin position="365"/>
        <end position="378"/>
    </location>
</feature>
<keyword evidence="10" id="KW-1185">Reference proteome</keyword>
<evidence type="ECO:0000313" key="9">
    <source>
        <dbReference type="EMBL" id="PQQ17787.1"/>
    </source>
</evidence>
<dbReference type="GO" id="GO:0005516">
    <property type="term" value="F:calmodulin binding"/>
    <property type="evidence" value="ECO:0007669"/>
    <property type="project" value="UniProtKB-KW"/>
</dbReference>
<reference evidence="9 10" key="1">
    <citation type="submission" date="2018-02" db="EMBL/GenBank/DDBJ databases">
        <title>Draft genome of wild Prunus yedoensis var. nudiflora.</title>
        <authorList>
            <person name="Baek S."/>
            <person name="Kim J.-H."/>
            <person name="Choi K."/>
            <person name="Kim G.-B."/>
            <person name="Cho A."/>
            <person name="Jang H."/>
            <person name="Shin C.-H."/>
            <person name="Yu H.-J."/>
            <person name="Mun J.-H."/>
        </authorList>
    </citation>
    <scope>NUCLEOTIDE SEQUENCE [LARGE SCALE GENOMIC DNA]</scope>
    <source>
        <strain evidence="10">cv. Jeju island</strain>
        <tissue evidence="9">Leaf</tissue>
    </source>
</reference>
<dbReference type="GO" id="GO:0016020">
    <property type="term" value="C:membrane"/>
    <property type="evidence" value="ECO:0007669"/>
    <property type="project" value="TreeGrafter"/>
</dbReference>
<dbReference type="PANTHER" id="PTHR13140">
    <property type="entry name" value="MYOSIN"/>
    <property type="match status" value="1"/>
</dbReference>
<dbReference type="GO" id="GO:0005737">
    <property type="term" value="C:cytoplasm"/>
    <property type="evidence" value="ECO:0007669"/>
    <property type="project" value="TreeGrafter"/>
</dbReference>